<dbReference type="EC" id="3.1.-.-" evidence="8"/>
<evidence type="ECO:0000313" key="10">
    <source>
        <dbReference type="EMBL" id="OGL78459.1"/>
    </source>
</evidence>
<dbReference type="EMBL" id="MGEF01000031">
    <property type="protein sequence ID" value="OGL78459.1"/>
    <property type="molecule type" value="Genomic_DNA"/>
</dbReference>
<evidence type="ECO:0000259" key="9">
    <source>
        <dbReference type="Pfam" id="PF01850"/>
    </source>
</evidence>
<dbReference type="Proteomes" id="UP000176604">
    <property type="component" value="Unassembled WGS sequence"/>
</dbReference>
<keyword evidence="8" id="KW-0800">Toxin</keyword>
<dbReference type="CDD" id="cd18738">
    <property type="entry name" value="PIN_VapC4-5_FitB-like"/>
    <property type="match status" value="1"/>
</dbReference>
<dbReference type="PANTHER" id="PTHR33653">
    <property type="entry name" value="RIBONUCLEASE VAPC2"/>
    <property type="match status" value="1"/>
</dbReference>
<organism evidence="10 11">
    <name type="scientific">Candidatus Uhrbacteria bacterium RIFCSPHIGHO2_12_FULL_54_23</name>
    <dbReference type="NCBI Taxonomy" id="1802397"/>
    <lineage>
        <taxon>Bacteria</taxon>
        <taxon>Candidatus Uhriibacteriota</taxon>
    </lineage>
</organism>
<keyword evidence="5 8" id="KW-0378">Hydrolase</keyword>
<evidence type="ECO:0000313" key="11">
    <source>
        <dbReference type="Proteomes" id="UP000176604"/>
    </source>
</evidence>
<evidence type="ECO:0000256" key="3">
    <source>
        <dbReference type="ARBA" id="ARBA00022722"/>
    </source>
</evidence>
<reference evidence="10 11" key="1">
    <citation type="journal article" date="2016" name="Nat. Commun.">
        <title>Thousands of microbial genomes shed light on interconnected biogeochemical processes in an aquifer system.</title>
        <authorList>
            <person name="Anantharaman K."/>
            <person name="Brown C.T."/>
            <person name="Hug L.A."/>
            <person name="Sharon I."/>
            <person name="Castelle C.J."/>
            <person name="Probst A.J."/>
            <person name="Thomas B.C."/>
            <person name="Singh A."/>
            <person name="Wilkins M.J."/>
            <person name="Karaoz U."/>
            <person name="Brodie E.L."/>
            <person name="Williams K.H."/>
            <person name="Hubbard S.S."/>
            <person name="Banfield J.F."/>
        </authorList>
    </citation>
    <scope>NUCLEOTIDE SEQUENCE [LARGE SCALE GENOMIC DNA]</scope>
</reference>
<dbReference type="PANTHER" id="PTHR33653:SF1">
    <property type="entry name" value="RIBONUCLEASE VAPC2"/>
    <property type="match status" value="1"/>
</dbReference>
<evidence type="ECO:0000256" key="4">
    <source>
        <dbReference type="ARBA" id="ARBA00022723"/>
    </source>
</evidence>
<dbReference type="Gene3D" id="3.40.50.1010">
    <property type="entry name" value="5'-nuclease"/>
    <property type="match status" value="1"/>
</dbReference>
<dbReference type="InterPro" id="IPR050556">
    <property type="entry name" value="Type_II_TA_system_RNase"/>
</dbReference>
<evidence type="ECO:0000256" key="1">
    <source>
        <dbReference type="ARBA" id="ARBA00001946"/>
    </source>
</evidence>
<keyword evidence="4 8" id="KW-0479">Metal-binding</keyword>
<dbReference type="InterPro" id="IPR029060">
    <property type="entry name" value="PIN-like_dom_sf"/>
</dbReference>
<accession>A0A1F7UJL9</accession>
<dbReference type="InterPro" id="IPR002716">
    <property type="entry name" value="PIN_dom"/>
</dbReference>
<dbReference type="AlphaFoldDB" id="A0A1F7UJL9"/>
<gene>
    <name evidence="8" type="primary">vapC</name>
    <name evidence="10" type="ORF">A3J43_00605</name>
</gene>
<evidence type="ECO:0000256" key="8">
    <source>
        <dbReference type="HAMAP-Rule" id="MF_00265"/>
    </source>
</evidence>
<dbReference type="InterPro" id="IPR022907">
    <property type="entry name" value="VapC_family"/>
</dbReference>
<keyword evidence="2 8" id="KW-1277">Toxin-antitoxin system</keyword>
<evidence type="ECO:0000256" key="2">
    <source>
        <dbReference type="ARBA" id="ARBA00022649"/>
    </source>
</evidence>
<dbReference type="GO" id="GO:0016787">
    <property type="term" value="F:hydrolase activity"/>
    <property type="evidence" value="ECO:0007669"/>
    <property type="project" value="UniProtKB-KW"/>
</dbReference>
<evidence type="ECO:0000256" key="7">
    <source>
        <dbReference type="ARBA" id="ARBA00038093"/>
    </source>
</evidence>
<evidence type="ECO:0000256" key="6">
    <source>
        <dbReference type="ARBA" id="ARBA00022842"/>
    </source>
</evidence>
<feature type="domain" description="PIN" evidence="9">
    <location>
        <begin position="9"/>
        <end position="120"/>
    </location>
</feature>
<sequence length="129" mass="14232">MDALDMHLFDTNALIYYLAGEAPHVKEIFRALKERAERPSVSVISKIELLSIDDEAELAKVETLLGAVDVLGLDDRVVEESARVRRAYKLKLPDAIIAATALTHGYTLVTRNLQDFGRVGGLDVVDPKT</sequence>
<dbReference type="STRING" id="1802397.A3J43_00605"/>
<protein>
    <recommendedName>
        <fullName evidence="8">Ribonuclease VapC</fullName>
        <shortName evidence="8">RNase VapC</shortName>
        <ecNumber evidence="8">3.1.-.-</ecNumber>
    </recommendedName>
    <alternativeName>
        <fullName evidence="8">Toxin VapC</fullName>
    </alternativeName>
</protein>
<dbReference type="GO" id="GO:0004540">
    <property type="term" value="F:RNA nuclease activity"/>
    <property type="evidence" value="ECO:0007669"/>
    <property type="project" value="InterPro"/>
</dbReference>
<feature type="binding site" evidence="8">
    <location>
        <position position="94"/>
    </location>
    <ligand>
        <name>Mg(2+)</name>
        <dbReference type="ChEBI" id="CHEBI:18420"/>
    </ligand>
</feature>
<dbReference type="SUPFAM" id="SSF88723">
    <property type="entry name" value="PIN domain-like"/>
    <property type="match status" value="1"/>
</dbReference>
<feature type="binding site" evidence="8">
    <location>
        <position position="10"/>
    </location>
    <ligand>
        <name>Mg(2+)</name>
        <dbReference type="ChEBI" id="CHEBI:18420"/>
    </ligand>
</feature>
<dbReference type="Pfam" id="PF01850">
    <property type="entry name" value="PIN"/>
    <property type="match status" value="1"/>
</dbReference>
<dbReference type="HAMAP" id="MF_00265">
    <property type="entry name" value="VapC_Nob1"/>
    <property type="match status" value="1"/>
</dbReference>
<dbReference type="GO" id="GO:0000287">
    <property type="term" value="F:magnesium ion binding"/>
    <property type="evidence" value="ECO:0007669"/>
    <property type="project" value="UniProtKB-UniRule"/>
</dbReference>
<keyword evidence="6 8" id="KW-0460">Magnesium</keyword>
<comment type="caution">
    <text evidence="10">The sequence shown here is derived from an EMBL/GenBank/DDBJ whole genome shotgun (WGS) entry which is preliminary data.</text>
</comment>
<evidence type="ECO:0000256" key="5">
    <source>
        <dbReference type="ARBA" id="ARBA00022801"/>
    </source>
</evidence>
<dbReference type="GO" id="GO:0090729">
    <property type="term" value="F:toxin activity"/>
    <property type="evidence" value="ECO:0007669"/>
    <property type="project" value="UniProtKB-KW"/>
</dbReference>
<name>A0A1F7UJL9_9BACT</name>
<comment type="function">
    <text evidence="8">Toxic component of a toxin-antitoxin (TA) system. An RNase.</text>
</comment>
<proteinExistence type="inferred from homology"/>
<keyword evidence="3 8" id="KW-0540">Nuclease</keyword>
<comment type="cofactor">
    <cofactor evidence="1 8">
        <name>Mg(2+)</name>
        <dbReference type="ChEBI" id="CHEBI:18420"/>
    </cofactor>
</comment>
<comment type="similarity">
    <text evidence="7 8">Belongs to the PINc/VapC protein family.</text>
</comment>